<dbReference type="Proteomes" id="UP000836402">
    <property type="component" value="Unassembled WGS sequence"/>
</dbReference>
<dbReference type="EMBL" id="CAJHJG010000261">
    <property type="protein sequence ID" value="CAD6900047.1"/>
    <property type="molecule type" value="Genomic_DNA"/>
</dbReference>
<feature type="transmembrane region" description="Helical" evidence="8">
    <location>
        <begin position="98"/>
        <end position="114"/>
    </location>
</feature>
<reference evidence="9" key="3">
    <citation type="submission" date="2020-10" db="EMBL/GenBank/DDBJ databases">
        <authorList>
            <person name="Sedaghatjoo S."/>
        </authorList>
    </citation>
    <scope>NUCLEOTIDE SEQUENCE</scope>
    <source>
        <strain evidence="9">AZH3</strain>
    </source>
</reference>
<feature type="compositionally biased region" description="Acidic residues" evidence="7">
    <location>
        <begin position="431"/>
        <end position="442"/>
    </location>
</feature>
<reference evidence="10" key="2">
    <citation type="journal article" date="2019" name="IMA Fungus">
        <title>Genome sequencing and comparison of five Tilletia species to identify candidate genes for the detection of regulated species infecting wheat.</title>
        <authorList>
            <person name="Nguyen H.D.T."/>
            <person name="Sultana T."/>
            <person name="Kesanakurti P."/>
            <person name="Hambleton S."/>
        </authorList>
    </citation>
    <scope>NUCLEOTIDE SEQUENCE</scope>
    <source>
        <strain evidence="10">DAOMC 238032</strain>
    </source>
</reference>
<feature type="transmembrane region" description="Helical" evidence="8">
    <location>
        <begin position="49"/>
        <end position="69"/>
    </location>
</feature>
<keyword evidence="5" id="KW-0333">Golgi apparatus</keyword>
<evidence type="ECO:0000313" key="12">
    <source>
        <dbReference type="Proteomes" id="UP000836402"/>
    </source>
</evidence>
<evidence type="ECO:0000256" key="8">
    <source>
        <dbReference type="SAM" id="Phobius"/>
    </source>
</evidence>
<evidence type="ECO:0000313" key="9">
    <source>
        <dbReference type="EMBL" id="CAD6900047.1"/>
    </source>
</evidence>
<evidence type="ECO:0000256" key="6">
    <source>
        <dbReference type="ARBA" id="ARBA00023136"/>
    </source>
</evidence>
<evidence type="ECO:0000256" key="5">
    <source>
        <dbReference type="ARBA" id="ARBA00023034"/>
    </source>
</evidence>
<evidence type="ECO:0000256" key="1">
    <source>
        <dbReference type="ARBA" id="ARBA00004127"/>
    </source>
</evidence>
<feature type="transmembrane region" description="Helical" evidence="8">
    <location>
        <begin position="301"/>
        <end position="324"/>
    </location>
</feature>
<dbReference type="Pfam" id="PF02535">
    <property type="entry name" value="Zip"/>
    <property type="match status" value="1"/>
</dbReference>
<feature type="transmembrane region" description="Helical" evidence="8">
    <location>
        <begin position="222"/>
        <end position="247"/>
    </location>
</feature>
<evidence type="ECO:0000313" key="11">
    <source>
        <dbReference type="Proteomes" id="UP000077671"/>
    </source>
</evidence>
<evidence type="ECO:0000256" key="3">
    <source>
        <dbReference type="ARBA" id="ARBA00022692"/>
    </source>
</evidence>
<keyword evidence="4 8" id="KW-1133">Transmembrane helix</keyword>
<keyword evidence="3 8" id="KW-0812">Transmembrane</keyword>
<comment type="caution">
    <text evidence="10">The sequence shown here is derived from an EMBL/GenBank/DDBJ whole genome shotgun (WGS) entry which is preliminary data.</text>
</comment>
<feature type="region of interest" description="Disordered" evidence="7">
    <location>
        <begin position="405"/>
        <end position="551"/>
    </location>
</feature>
<feature type="transmembrane region" description="Helical" evidence="8">
    <location>
        <begin position="267"/>
        <end position="289"/>
    </location>
</feature>
<comment type="subcellular location">
    <subcellularLocation>
        <location evidence="1">Endomembrane system</location>
        <topology evidence="1">Multi-pass membrane protein</topology>
    </subcellularLocation>
    <subcellularLocation>
        <location evidence="2">Golgi apparatus membrane</location>
    </subcellularLocation>
</comment>
<evidence type="ECO:0000256" key="2">
    <source>
        <dbReference type="ARBA" id="ARBA00004394"/>
    </source>
</evidence>
<sequence length="585" mass="61150">MSALRETGSSVMKTMSPLAQLLIFCLVMAISTFLLGSLPLFIRLSHRQMILLQSLAAGLLLGAGITIVLPEGVSNLYAHYHPHNHAHKNAKQHYDPEHTLGVSVLVGFLLMYFADRFLNSSQPHTHSEAQPPSLPPTAQPSPSSSPSSSSSSSTTAGAEGEGAESPPPPNEMHRMSHPSSPRKHHDHRQQPSSAPLRLSSLRLFAQRSSSLSTFSRASLTSLLGLVIHAFTDGIAMGAASLASSASASSSNTEHQEEEEDPAASLRLIVFLAIMLHKAPAALGLSTLLLSQAGSRLAILRAIGVFSLSTPAGALATYALGWYILDSKAVDGLGAPSAAALDARGPIARFASVLVRGLVESGAEEEGDASGGGGGGGLSTRHIGMALTFSAGTFLYVAMHALGELMGSPSSSSSPHSSFSHEHQHHGYQAVDAEDQLGDDGVDEEGRRRRRRRRSLADFTDADGGGAGGATGDNESSSLLHPHPTTTNQHTDSGNRRRVVTPSTSSPTPTPPSATASPSQGDSDPPDPEQPESKRQHQHPRPSTRTAAPPGWGSSSILTLEAAKTALLLLGAALPRFLQGLTGHGH</sequence>
<proteinExistence type="predicted"/>
<feature type="compositionally biased region" description="Low complexity" evidence="7">
    <location>
        <begin position="407"/>
        <end position="417"/>
    </location>
</feature>
<feature type="region of interest" description="Disordered" evidence="7">
    <location>
        <begin position="122"/>
        <end position="197"/>
    </location>
</feature>
<feature type="transmembrane region" description="Helical" evidence="8">
    <location>
        <begin position="20"/>
        <end position="42"/>
    </location>
</feature>
<evidence type="ECO:0000256" key="4">
    <source>
        <dbReference type="ARBA" id="ARBA00022989"/>
    </source>
</evidence>
<dbReference type="InterPro" id="IPR045891">
    <property type="entry name" value="ZIP9"/>
</dbReference>
<gene>
    <name evidence="10" type="ORF">A4X03_0g5924</name>
    <name evidence="9" type="ORF">JKIAZH3_G9014</name>
</gene>
<feature type="compositionally biased region" description="Low complexity" evidence="7">
    <location>
        <begin position="500"/>
        <end position="522"/>
    </location>
</feature>
<protein>
    <recommendedName>
        <fullName evidence="13">Zinc/iron permease</fullName>
    </recommendedName>
</protein>
<dbReference type="EMBL" id="LWDD02001032">
    <property type="protein sequence ID" value="KAE8253333.1"/>
    <property type="molecule type" value="Genomic_DNA"/>
</dbReference>
<dbReference type="InterPro" id="IPR003689">
    <property type="entry name" value="ZIP"/>
</dbReference>
<dbReference type="GO" id="GO:0006829">
    <property type="term" value="P:zinc ion transport"/>
    <property type="evidence" value="ECO:0007669"/>
    <property type="project" value="InterPro"/>
</dbReference>
<dbReference type="GO" id="GO:0000139">
    <property type="term" value="C:Golgi membrane"/>
    <property type="evidence" value="ECO:0007669"/>
    <property type="project" value="UniProtKB-SubCell"/>
</dbReference>
<evidence type="ECO:0000256" key="7">
    <source>
        <dbReference type="SAM" id="MobiDB-lite"/>
    </source>
</evidence>
<reference evidence="10" key="1">
    <citation type="submission" date="2016-04" db="EMBL/GenBank/DDBJ databases">
        <authorList>
            <person name="Nguyen H.D."/>
            <person name="Kesanakurti P."/>
            <person name="Cullis J."/>
            <person name="Levesque C.A."/>
            <person name="Hambleton S."/>
        </authorList>
    </citation>
    <scope>NUCLEOTIDE SEQUENCE</scope>
    <source>
        <strain evidence="10">DAOMC 238032</strain>
    </source>
</reference>
<dbReference type="PANTHER" id="PTHR16133:SF0">
    <property type="entry name" value="ZINC_IRON REGULATED TRANSPORTER-RELATED PROTEIN 102B, ISOFORM E"/>
    <property type="match status" value="1"/>
</dbReference>
<name>A0A177UNJ6_9BASI</name>
<dbReference type="PANTHER" id="PTHR16133">
    <property type="entry name" value="SOLUTE CARRIER FAMILY 39 ZINC TRANSPORTER , MEMBER 9-RELATED"/>
    <property type="match status" value="1"/>
</dbReference>
<evidence type="ECO:0000313" key="10">
    <source>
        <dbReference type="EMBL" id="KAE8253333.1"/>
    </source>
</evidence>
<accession>A0A177UNJ6</accession>
<dbReference type="Proteomes" id="UP000077671">
    <property type="component" value="Unassembled WGS sequence"/>
</dbReference>
<feature type="compositionally biased region" description="Polar residues" evidence="7">
    <location>
        <begin position="473"/>
        <end position="491"/>
    </location>
</feature>
<feature type="compositionally biased region" description="Low complexity" evidence="7">
    <location>
        <begin position="140"/>
        <end position="158"/>
    </location>
</feature>
<evidence type="ECO:0008006" key="13">
    <source>
        <dbReference type="Google" id="ProtNLM"/>
    </source>
</evidence>
<keyword evidence="6 8" id="KW-0472">Membrane</keyword>
<keyword evidence="12" id="KW-1185">Reference proteome</keyword>
<organism evidence="10 11">
    <name type="scientific">Tilletia caries</name>
    <name type="common">wheat bunt fungus</name>
    <dbReference type="NCBI Taxonomy" id="13290"/>
    <lineage>
        <taxon>Eukaryota</taxon>
        <taxon>Fungi</taxon>
        <taxon>Dikarya</taxon>
        <taxon>Basidiomycota</taxon>
        <taxon>Ustilaginomycotina</taxon>
        <taxon>Exobasidiomycetes</taxon>
        <taxon>Tilletiales</taxon>
        <taxon>Tilletiaceae</taxon>
        <taxon>Tilletia</taxon>
    </lineage>
</organism>
<dbReference type="AlphaFoldDB" id="A0A177UNJ6"/>
<dbReference type="GO" id="GO:0046873">
    <property type="term" value="F:metal ion transmembrane transporter activity"/>
    <property type="evidence" value="ECO:0007669"/>
    <property type="project" value="InterPro"/>
</dbReference>